<dbReference type="FunFam" id="1.10.555.10:FF:000016">
    <property type="entry name" value="Rho GTPase activating protein 29"/>
    <property type="match status" value="1"/>
</dbReference>
<dbReference type="SMART" id="SM00324">
    <property type="entry name" value="RhoGAP"/>
    <property type="match status" value="1"/>
</dbReference>
<reference evidence="13" key="3">
    <citation type="submission" date="2025-09" db="UniProtKB">
        <authorList>
            <consortium name="Ensembl"/>
        </authorList>
    </citation>
    <scope>IDENTIFICATION</scope>
</reference>
<keyword evidence="1" id="KW-0343">GTPase activation</keyword>
<dbReference type="PROSITE" id="PS50238">
    <property type="entry name" value="RHOGAP"/>
    <property type="match status" value="1"/>
</dbReference>
<evidence type="ECO:0000256" key="6">
    <source>
        <dbReference type="ARBA" id="ARBA00040783"/>
    </source>
</evidence>
<feature type="region of interest" description="Disordered" evidence="9">
    <location>
        <begin position="277"/>
        <end position="300"/>
    </location>
</feature>
<dbReference type="GO" id="GO:0005096">
    <property type="term" value="F:GTPase activator activity"/>
    <property type="evidence" value="ECO:0007669"/>
    <property type="project" value="UniProtKB-KW"/>
</dbReference>
<dbReference type="Pfam" id="PF24235">
    <property type="entry name" value="RHG29_45_N"/>
    <property type="match status" value="1"/>
</dbReference>
<dbReference type="PANTHER" id="PTHR15228">
    <property type="entry name" value="SPERMATHECAL PHYSIOLOGY VARIANT"/>
    <property type="match status" value="1"/>
</dbReference>
<dbReference type="PROSITE" id="PS00479">
    <property type="entry name" value="ZF_DAG_PE_1"/>
    <property type="match status" value="1"/>
</dbReference>
<dbReference type="OMA" id="AFENGMH"/>
<dbReference type="SUPFAM" id="SSF57889">
    <property type="entry name" value="Cysteine-rich domain"/>
    <property type="match status" value="1"/>
</dbReference>
<keyword evidence="2" id="KW-0479">Metal-binding</keyword>
<evidence type="ECO:0000256" key="1">
    <source>
        <dbReference type="ARBA" id="ARBA00022468"/>
    </source>
</evidence>
<dbReference type="GO" id="GO:0051056">
    <property type="term" value="P:regulation of small GTPase mediated signal transduction"/>
    <property type="evidence" value="ECO:0007669"/>
    <property type="project" value="UniProtKB-ARBA"/>
</dbReference>
<dbReference type="AlphaFoldDB" id="A0A665X1T5"/>
<dbReference type="Pfam" id="PF00620">
    <property type="entry name" value="RhoGAP"/>
    <property type="match status" value="1"/>
</dbReference>
<dbReference type="InterPro" id="IPR046349">
    <property type="entry name" value="C1-like_sf"/>
</dbReference>
<dbReference type="PROSITE" id="PS50081">
    <property type="entry name" value="ZF_DAG_PE_2"/>
    <property type="match status" value="1"/>
</dbReference>
<accession>A0A665X1T5</accession>
<dbReference type="InterPro" id="IPR057028">
    <property type="entry name" value="RHG29_45_N"/>
</dbReference>
<dbReference type="Ensembl" id="ENSENLT00000051297.1">
    <property type="protein sequence ID" value="ENSENLP00000050076.1"/>
    <property type="gene ID" value="ENSENLG00000021037.1"/>
</dbReference>
<feature type="domain" description="Phorbol-ester/DAG-type" evidence="10">
    <location>
        <begin position="519"/>
        <end position="564"/>
    </location>
</feature>
<dbReference type="Gene3D" id="1.20.1270.60">
    <property type="entry name" value="Arfaptin homology (AH) domain/BAR domain"/>
    <property type="match status" value="1"/>
</dbReference>
<dbReference type="InterPro" id="IPR008936">
    <property type="entry name" value="Rho_GTPase_activation_prot"/>
</dbReference>
<evidence type="ECO:0000259" key="12">
    <source>
        <dbReference type="PROSITE" id="PS51741"/>
    </source>
</evidence>
<dbReference type="InterPro" id="IPR031160">
    <property type="entry name" value="F_BAR_dom"/>
</dbReference>
<keyword evidence="5 8" id="KW-0175">Coiled coil</keyword>
<keyword evidence="4" id="KW-0862">Zinc</keyword>
<dbReference type="PROSITE" id="PS51741">
    <property type="entry name" value="F_BAR"/>
    <property type="match status" value="1"/>
</dbReference>
<keyword evidence="3" id="KW-0863">Zinc-finger</keyword>
<evidence type="ECO:0000256" key="7">
    <source>
        <dbReference type="ARBA" id="ARBA00042921"/>
    </source>
</evidence>
<dbReference type="GO" id="GO:0007165">
    <property type="term" value="P:signal transduction"/>
    <property type="evidence" value="ECO:0007669"/>
    <property type="project" value="InterPro"/>
</dbReference>
<organism evidence="13 14">
    <name type="scientific">Echeneis naucrates</name>
    <name type="common">Live sharksucker</name>
    <dbReference type="NCBI Taxonomy" id="173247"/>
    <lineage>
        <taxon>Eukaryota</taxon>
        <taxon>Metazoa</taxon>
        <taxon>Chordata</taxon>
        <taxon>Craniata</taxon>
        <taxon>Vertebrata</taxon>
        <taxon>Euteleostomi</taxon>
        <taxon>Actinopterygii</taxon>
        <taxon>Neopterygii</taxon>
        <taxon>Teleostei</taxon>
        <taxon>Neoteleostei</taxon>
        <taxon>Acanthomorphata</taxon>
        <taxon>Carangaria</taxon>
        <taxon>Carangiformes</taxon>
        <taxon>Echeneidae</taxon>
        <taxon>Echeneis</taxon>
    </lineage>
</organism>
<evidence type="ECO:0000256" key="9">
    <source>
        <dbReference type="SAM" id="MobiDB-lite"/>
    </source>
</evidence>
<sequence>FLVLQYSTIHQDCLHQAVHERLGELLRVLKAIISKHQSLNSVDILSTAGTVIATVKGVNFKEVNEENKQNLFGEIYSAIDKLAFTFGNVVSDFLMGDVENGSVLGLPLTKRSRVSAIFLFSCSVHHNQTENPVNSESGVESALLYAKAWSKYTKELLAWVDKRLNMGELEHRWRDKHLKIYIKTLSFFKEFMPFHEIYMAAFKNDSEYSQLVLHTAAVLQSNKFMQPLLARKNELDKLRKEVKEQWQREQKKMHEADSALRKARLLQVQRHEEYEKAKVSTSRLEEEQMGGGGGAAAAKQLEKRRRLEEEALQKAEEAREHCKACQIDVREKRVDLANTKSEIITQIREMVSQCDLTLKAVTVNWFQLQQAQVVSLPVNHQSLCENARLYEPGQRYIDFCMTINTKNIKLCFSWHITDVNFGSSPALRIQAMYRPWISTSQSGGMCSDSESAGGSSESRSMDSPTASPGDFKRRLPRTPSTGTMSSADDLDDREPPTNSDNGDSPGPFRNTQMSKASQTHKLRKLRAPSKCRECDSLVVFHGAECEECSLACHKKCLETLAIQCGHKKLQGRLHLFGIDFTQAAKNSPDSIPFIIRKCTSEIESRALSMKGIYRVNGAKSRVEKLCQAFENGKDLVELSDLYPHDISNVLKLYLRQLPEPLILFRFYNDFIGLAKESQSVIVEEIEALRLSPTMVTPVQVSVELNRVLFKIKDLLRQLPPAHYKTLQFLIEHLHRVTERSEENKMTASNLGIIFGPTLIKPRQGDAEVSLSSLVDYPYQALIVELLIRHYQMVFDTPLSPLSATLLTEVDVHPIPDTNINHQEKEQRLSRHSKSLGDIKEVISVHAKSENAHVHITT</sequence>
<reference evidence="13" key="1">
    <citation type="submission" date="2021-04" db="EMBL/GenBank/DDBJ databases">
        <authorList>
            <consortium name="Wellcome Sanger Institute Data Sharing"/>
        </authorList>
    </citation>
    <scope>NUCLEOTIDE SEQUENCE [LARGE SCALE GENOMIC DNA]</scope>
</reference>
<dbReference type="GO" id="GO:0008270">
    <property type="term" value="F:zinc ion binding"/>
    <property type="evidence" value="ECO:0007669"/>
    <property type="project" value="UniProtKB-KW"/>
</dbReference>
<name>A0A665X1T5_ECHNA</name>
<dbReference type="GO" id="GO:0005829">
    <property type="term" value="C:cytosol"/>
    <property type="evidence" value="ECO:0007669"/>
    <property type="project" value="UniProtKB-ARBA"/>
</dbReference>
<dbReference type="InterPro" id="IPR000198">
    <property type="entry name" value="RhoGAP_dom"/>
</dbReference>
<dbReference type="Proteomes" id="UP000472264">
    <property type="component" value="Chromosome 20"/>
</dbReference>
<dbReference type="InterPro" id="IPR051025">
    <property type="entry name" value="RhoGAP"/>
</dbReference>
<feature type="domain" description="F-BAR" evidence="12">
    <location>
        <begin position="127"/>
        <end position="395"/>
    </location>
</feature>
<dbReference type="SUPFAM" id="SSF48350">
    <property type="entry name" value="GTPase activation domain, GAP"/>
    <property type="match status" value="1"/>
</dbReference>
<evidence type="ECO:0000259" key="11">
    <source>
        <dbReference type="PROSITE" id="PS50238"/>
    </source>
</evidence>
<evidence type="ECO:0000259" key="10">
    <source>
        <dbReference type="PROSITE" id="PS50081"/>
    </source>
</evidence>
<protein>
    <recommendedName>
        <fullName evidence="6">Rho GTPase-activating protein 29</fullName>
    </recommendedName>
    <alternativeName>
        <fullName evidence="7">Rho-type GTPase-activating protein 29</fullName>
    </alternativeName>
</protein>
<feature type="region of interest" description="Disordered" evidence="9">
    <location>
        <begin position="439"/>
        <end position="522"/>
    </location>
</feature>
<feature type="compositionally biased region" description="Basic and acidic residues" evidence="9">
    <location>
        <begin position="277"/>
        <end position="286"/>
    </location>
</feature>
<dbReference type="CDD" id="cd20816">
    <property type="entry name" value="C1_GMIP-like"/>
    <property type="match status" value="1"/>
</dbReference>
<evidence type="ECO:0000313" key="14">
    <source>
        <dbReference type="Proteomes" id="UP000472264"/>
    </source>
</evidence>
<feature type="domain" description="Rho-GAP" evidence="11">
    <location>
        <begin position="578"/>
        <end position="794"/>
    </location>
</feature>
<dbReference type="Pfam" id="PF22699">
    <property type="entry name" value="GMIP-like_FCH"/>
    <property type="match status" value="1"/>
</dbReference>
<dbReference type="InterPro" id="IPR054713">
    <property type="entry name" value="GMIP/FCHO2-like_FCH"/>
</dbReference>
<dbReference type="Pfam" id="PF00130">
    <property type="entry name" value="C1_1"/>
    <property type="match status" value="1"/>
</dbReference>
<evidence type="ECO:0000256" key="4">
    <source>
        <dbReference type="ARBA" id="ARBA00022833"/>
    </source>
</evidence>
<dbReference type="Gene3D" id="1.10.555.10">
    <property type="entry name" value="Rho GTPase activation protein"/>
    <property type="match status" value="1"/>
</dbReference>
<feature type="compositionally biased region" description="Low complexity" evidence="9">
    <location>
        <begin position="447"/>
        <end position="463"/>
    </location>
</feature>
<dbReference type="InterPro" id="IPR027267">
    <property type="entry name" value="AH/BAR_dom_sf"/>
</dbReference>
<proteinExistence type="predicted"/>
<keyword evidence="14" id="KW-1185">Reference proteome</keyword>
<dbReference type="SMART" id="SM00109">
    <property type="entry name" value="C1"/>
    <property type="match status" value="1"/>
</dbReference>
<reference evidence="13" key="2">
    <citation type="submission" date="2025-08" db="UniProtKB">
        <authorList>
            <consortium name="Ensembl"/>
        </authorList>
    </citation>
    <scope>IDENTIFICATION</scope>
</reference>
<evidence type="ECO:0000313" key="13">
    <source>
        <dbReference type="Ensembl" id="ENSENLP00000050076.1"/>
    </source>
</evidence>
<evidence type="ECO:0000256" key="3">
    <source>
        <dbReference type="ARBA" id="ARBA00022771"/>
    </source>
</evidence>
<gene>
    <name evidence="13" type="primary">arhgap29a</name>
</gene>
<dbReference type="InterPro" id="IPR002219">
    <property type="entry name" value="PKC_DAG/PE"/>
</dbReference>
<evidence type="ECO:0000256" key="5">
    <source>
        <dbReference type="ARBA" id="ARBA00023054"/>
    </source>
</evidence>
<evidence type="ECO:0000256" key="8">
    <source>
        <dbReference type="PROSITE-ProRule" id="PRU01077"/>
    </source>
</evidence>
<dbReference type="SUPFAM" id="SSF103657">
    <property type="entry name" value="BAR/IMD domain-like"/>
    <property type="match status" value="1"/>
</dbReference>
<evidence type="ECO:0000256" key="2">
    <source>
        <dbReference type="ARBA" id="ARBA00022723"/>
    </source>
</evidence>
<dbReference type="PANTHER" id="PTHR15228:SF7">
    <property type="entry name" value="RHO GTPASE-ACTIVATING PROTEIN 29"/>
    <property type="match status" value="1"/>
</dbReference>